<dbReference type="OMA" id="TEEYNIY"/>
<dbReference type="PANTHER" id="PTHR19878:SF17">
    <property type="entry name" value="TRANSDUCIN_WD40 REPEAT-LIKE SUPERFAMILY PROTEIN"/>
    <property type="match status" value="1"/>
</dbReference>
<sequence>IESMDIAKILSQKGGETVYPLPHMRDFLLHPKLNLATVLFSNATTGDDLKVRGISFSRDARKQIFAVLQSARGSPGAVLKEKLSSLGSAGILADHHLQMQLQVQQAKGQNQLTISDIARKAFLHSHLIGGHAKNGPIAHLPLLTIVDTNHPLRDIPVCQSFHLDLNFFNKGHRTLHYPVRAFFMDGCNLTAYNLSTEEYNIYKKLSPTALGGNERNPKHMLYSAKQHLFILFFEVRGSTNEVVLYRDLIDLQSTSEKVNTITGRDGAFVGPMENQYAILGDDQTGLTLYFLELGVRDPTVGGANGEVEFNGSIDANSFAEPNSVNDRAPLLFVFENEVERIFSTPLDSTILYVCSGSHVAFAKLFPDAYRLSNDHGQYLSTNPESGKYIKLNANEQVIQ</sequence>
<accession>A0AA38CE06</accession>
<keyword evidence="2" id="KW-1185">Reference proteome</keyword>
<dbReference type="Proteomes" id="UP000824469">
    <property type="component" value="Unassembled WGS sequence"/>
</dbReference>
<feature type="non-terminal residue" evidence="1">
    <location>
        <position position="399"/>
    </location>
</feature>
<gene>
    <name evidence="1" type="ORF">KI387_029927</name>
</gene>
<dbReference type="PANTHER" id="PTHR19878">
    <property type="entry name" value="AUTOPHAGY PROTEIN 16-LIKE"/>
    <property type="match status" value="1"/>
</dbReference>
<dbReference type="InterPro" id="IPR045160">
    <property type="entry name" value="ATG16"/>
</dbReference>
<dbReference type="GO" id="GO:0000045">
    <property type="term" value="P:autophagosome assembly"/>
    <property type="evidence" value="ECO:0007669"/>
    <property type="project" value="InterPro"/>
</dbReference>
<feature type="non-terminal residue" evidence="1">
    <location>
        <position position="1"/>
    </location>
</feature>
<organism evidence="1 2">
    <name type="scientific">Taxus chinensis</name>
    <name type="common">Chinese yew</name>
    <name type="synonym">Taxus wallichiana var. chinensis</name>
    <dbReference type="NCBI Taxonomy" id="29808"/>
    <lineage>
        <taxon>Eukaryota</taxon>
        <taxon>Viridiplantae</taxon>
        <taxon>Streptophyta</taxon>
        <taxon>Embryophyta</taxon>
        <taxon>Tracheophyta</taxon>
        <taxon>Spermatophyta</taxon>
        <taxon>Pinopsida</taxon>
        <taxon>Pinidae</taxon>
        <taxon>Conifers II</taxon>
        <taxon>Cupressales</taxon>
        <taxon>Taxaceae</taxon>
        <taxon>Taxus</taxon>
    </lineage>
</organism>
<name>A0AA38CE06_TAXCH</name>
<evidence type="ECO:0000313" key="1">
    <source>
        <dbReference type="EMBL" id="KAH9298245.1"/>
    </source>
</evidence>
<evidence type="ECO:0000313" key="2">
    <source>
        <dbReference type="Proteomes" id="UP000824469"/>
    </source>
</evidence>
<dbReference type="EMBL" id="JAHRHJ020000010">
    <property type="protein sequence ID" value="KAH9298245.1"/>
    <property type="molecule type" value="Genomic_DNA"/>
</dbReference>
<protein>
    <submittedName>
        <fullName evidence="1">Uncharacterized protein</fullName>
    </submittedName>
</protein>
<comment type="caution">
    <text evidence="1">The sequence shown here is derived from an EMBL/GenBank/DDBJ whole genome shotgun (WGS) entry which is preliminary data.</text>
</comment>
<dbReference type="AlphaFoldDB" id="A0AA38CE06"/>
<proteinExistence type="predicted"/>
<reference evidence="1 2" key="1">
    <citation type="journal article" date="2021" name="Nat. Plants">
        <title>The Taxus genome provides insights into paclitaxel biosynthesis.</title>
        <authorList>
            <person name="Xiong X."/>
            <person name="Gou J."/>
            <person name="Liao Q."/>
            <person name="Li Y."/>
            <person name="Zhou Q."/>
            <person name="Bi G."/>
            <person name="Li C."/>
            <person name="Du R."/>
            <person name="Wang X."/>
            <person name="Sun T."/>
            <person name="Guo L."/>
            <person name="Liang H."/>
            <person name="Lu P."/>
            <person name="Wu Y."/>
            <person name="Zhang Z."/>
            <person name="Ro D.K."/>
            <person name="Shang Y."/>
            <person name="Huang S."/>
            <person name="Yan J."/>
        </authorList>
    </citation>
    <scope>NUCLEOTIDE SEQUENCE [LARGE SCALE GENOMIC DNA]</scope>
    <source>
        <strain evidence="1">Ta-2019</strain>
    </source>
</reference>